<evidence type="ECO:0000313" key="2">
    <source>
        <dbReference type="EMBL" id="ADR23735.1"/>
    </source>
</evidence>
<feature type="signal peptide" evidence="1">
    <location>
        <begin position="1"/>
        <end position="20"/>
    </location>
</feature>
<keyword evidence="3" id="KW-1185">Reference proteome</keyword>
<dbReference type="AlphaFoldDB" id="E4TR83"/>
<sequence>MRYFLFILFGLFLLSYPSLSQNCVEEITNVKFSSHESNYDLSFDINNSFEYEFSLYDESENRFLIDNSNFRPAKGLESLAIESSGSTISIKAIDNKNKRENLAIIIYRKDKSCEPVKVDLQ</sequence>
<name>E4TR83_MARTH</name>
<proteinExistence type="predicted"/>
<dbReference type="Proteomes" id="UP000008720">
    <property type="component" value="Chromosome"/>
</dbReference>
<evidence type="ECO:0000313" key="3">
    <source>
        <dbReference type="Proteomes" id="UP000008720"/>
    </source>
</evidence>
<dbReference type="KEGG" id="mtt:Ftrac_3768"/>
<organism evidence="2 3">
    <name type="scientific">Marivirga tractuosa (strain ATCC 23168 / DSM 4126 / NBRC 15989 / NCIMB 1408 / VKM B-1430 / H-43)</name>
    <name type="common">Microscilla tractuosa</name>
    <name type="synonym">Flexibacter tractuosus</name>
    <dbReference type="NCBI Taxonomy" id="643867"/>
    <lineage>
        <taxon>Bacteria</taxon>
        <taxon>Pseudomonadati</taxon>
        <taxon>Bacteroidota</taxon>
        <taxon>Cytophagia</taxon>
        <taxon>Cytophagales</taxon>
        <taxon>Marivirgaceae</taxon>
        <taxon>Marivirga</taxon>
    </lineage>
</organism>
<dbReference type="RefSeq" id="WP_013455877.1">
    <property type="nucleotide sequence ID" value="NC_014759.1"/>
</dbReference>
<dbReference type="EMBL" id="CP002349">
    <property type="protein sequence ID" value="ADR23735.1"/>
    <property type="molecule type" value="Genomic_DNA"/>
</dbReference>
<keyword evidence="1" id="KW-0732">Signal</keyword>
<evidence type="ECO:0000256" key="1">
    <source>
        <dbReference type="SAM" id="SignalP"/>
    </source>
</evidence>
<gene>
    <name evidence="2" type="ordered locus">Ftrac_3768</name>
</gene>
<dbReference type="HOGENOM" id="CLU_2035293_0_0_10"/>
<dbReference type="STRING" id="643867.Ftrac_3768"/>
<feature type="chain" id="PRO_5003189635" evidence="1">
    <location>
        <begin position="21"/>
        <end position="121"/>
    </location>
</feature>
<protein>
    <submittedName>
        <fullName evidence="2">Uncharacterized protein</fullName>
    </submittedName>
</protein>
<accession>E4TR83</accession>
<reference evidence="2 3" key="1">
    <citation type="journal article" date="2011" name="Stand. Genomic Sci.">
        <title>Complete genome sequence of Marivirga tractuosa type strain (H-43).</title>
        <authorList>
            <person name="Pagani I."/>
            <person name="Chertkov O."/>
            <person name="Lapidus A."/>
            <person name="Lucas S."/>
            <person name="Del Rio T.G."/>
            <person name="Tice H."/>
            <person name="Copeland A."/>
            <person name="Cheng J.F."/>
            <person name="Nolan M."/>
            <person name="Saunders E."/>
            <person name="Pitluck S."/>
            <person name="Held B."/>
            <person name="Goodwin L."/>
            <person name="Liolios K."/>
            <person name="Ovchinikova G."/>
            <person name="Ivanova N."/>
            <person name="Mavromatis K."/>
            <person name="Pati A."/>
            <person name="Chen A."/>
            <person name="Palaniappan K."/>
            <person name="Land M."/>
            <person name="Hauser L."/>
            <person name="Jeffries C.D."/>
            <person name="Detter J.C."/>
            <person name="Han C."/>
            <person name="Tapia R."/>
            <person name="Ngatchou-Djao O.D."/>
            <person name="Rohde M."/>
            <person name="Goker M."/>
            <person name="Spring S."/>
            <person name="Sikorski J."/>
            <person name="Woyke T."/>
            <person name="Bristow J."/>
            <person name="Eisen J.A."/>
            <person name="Markowitz V."/>
            <person name="Hugenholtz P."/>
            <person name="Klenk H.P."/>
            <person name="Kyrpides N.C."/>
        </authorList>
    </citation>
    <scope>NUCLEOTIDE SEQUENCE [LARGE SCALE GENOMIC DNA]</scope>
    <source>
        <strain evidence="3">ATCC 23168 / DSM 4126 / NBRC 15989 / NCIMB 1408 / VKM B-1430 / H-43</strain>
    </source>
</reference>